<name>A0A368W7Z9_9BACL</name>
<dbReference type="PANTHER" id="PTHR45453:SF1">
    <property type="entry name" value="PHOSPHATE REGULON SENSOR PROTEIN PHOR"/>
    <property type="match status" value="1"/>
</dbReference>
<keyword evidence="12" id="KW-0812">Transmembrane</keyword>
<gene>
    <name evidence="15" type="ORF">DFP97_10129</name>
</gene>
<dbReference type="InterPro" id="IPR036097">
    <property type="entry name" value="HisK_dim/P_sf"/>
</dbReference>
<feature type="domain" description="HAMP" evidence="14">
    <location>
        <begin position="59"/>
        <end position="111"/>
    </location>
</feature>
<dbReference type="InterPro" id="IPR005467">
    <property type="entry name" value="His_kinase_dom"/>
</dbReference>
<proteinExistence type="predicted"/>
<keyword evidence="6" id="KW-0808">Transferase</keyword>
<evidence type="ECO:0000256" key="4">
    <source>
        <dbReference type="ARBA" id="ARBA00022475"/>
    </source>
</evidence>
<evidence type="ECO:0000256" key="2">
    <source>
        <dbReference type="ARBA" id="ARBA00004651"/>
    </source>
</evidence>
<keyword evidence="16" id="KW-1185">Reference proteome</keyword>
<dbReference type="InterPro" id="IPR003660">
    <property type="entry name" value="HAMP_dom"/>
</dbReference>
<evidence type="ECO:0000259" key="13">
    <source>
        <dbReference type="PROSITE" id="PS50109"/>
    </source>
</evidence>
<dbReference type="Pfam" id="PF00512">
    <property type="entry name" value="HisKA"/>
    <property type="match status" value="1"/>
</dbReference>
<keyword evidence="7" id="KW-0547">Nucleotide-binding</keyword>
<keyword evidence="4" id="KW-1003">Cell membrane</keyword>
<comment type="caution">
    <text evidence="15">The sequence shown here is derived from an EMBL/GenBank/DDBJ whole genome shotgun (WGS) entry which is preliminary data.</text>
</comment>
<dbReference type="GO" id="GO:0005886">
    <property type="term" value="C:plasma membrane"/>
    <property type="evidence" value="ECO:0007669"/>
    <property type="project" value="UniProtKB-SubCell"/>
</dbReference>
<dbReference type="PANTHER" id="PTHR45453">
    <property type="entry name" value="PHOSPHATE REGULON SENSOR PROTEIN PHOR"/>
    <property type="match status" value="1"/>
</dbReference>
<dbReference type="InterPro" id="IPR050351">
    <property type="entry name" value="BphY/WalK/GraS-like"/>
</dbReference>
<dbReference type="Proteomes" id="UP000252415">
    <property type="component" value="Unassembled WGS sequence"/>
</dbReference>
<evidence type="ECO:0000256" key="12">
    <source>
        <dbReference type="SAM" id="Phobius"/>
    </source>
</evidence>
<dbReference type="Pfam" id="PF02518">
    <property type="entry name" value="HATPase_c"/>
    <property type="match status" value="1"/>
</dbReference>
<dbReference type="PROSITE" id="PS50885">
    <property type="entry name" value="HAMP"/>
    <property type="match status" value="1"/>
</dbReference>
<sequence length="369" mass="41549">MKLRSYLLLANTISIAFIIILLLVFYRYMLLNREQFIWLTLATVGAGVVSALLHFLLVRPLETSVRRIGEGAGRIAAGDLQARVEHTGLTEFKKLAEQFNLMSTSLDESFRQVKAAESAQRELVANMAHDLRTPLASVQSYVEALEDGVIQDEETFRRYLATIRSETVRLGELIHDLFELSTLGAAKREPEELKPAVVEDVLVELLPRFTKPIDSKSLQLRVKLPDRPLRLRMQPRHLQRILQNLLENAVRYSPQGGLIFIEAEEMKEEPGRVIRFTVSDEGEGVPMEERERIFERFYRSDRSRSREGGGAGLGLSIAKLLVEQYDGQIGIMPSGLLQGSTFWFTVHEAVEGAGEGQVTKATLKEEASL</sequence>
<keyword evidence="10" id="KW-0902">Two-component regulatory system</keyword>
<dbReference type="EC" id="2.7.13.3" evidence="3"/>
<dbReference type="PRINTS" id="PR00344">
    <property type="entry name" value="BCTRLSENSOR"/>
</dbReference>
<feature type="transmembrane region" description="Helical" evidence="12">
    <location>
        <begin position="36"/>
        <end position="58"/>
    </location>
</feature>
<dbReference type="InterPro" id="IPR003661">
    <property type="entry name" value="HisK_dim/P_dom"/>
</dbReference>
<dbReference type="Gene3D" id="1.10.287.130">
    <property type="match status" value="1"/>
</dbReference>
<evidence type="ECO:0000256" key="6">
    <source>
        <dbReference type="ARBA" id="ARBA00022679"/>
    </source>
</evidence>
<evidence type="ECO:0000313" key="15">
    <source>
        <dbReference type="EMBL" id="RCW51689.1"/>
    </source>
</evidence>
<evidence type="ECO:0000256" key="5">
    <source>
        <dbReference type="ARBA" id="ARBA00022553"/>
    </source>
</evidence>
<accession>A0A368W7Z9</accession>
<evidence type="ECO:0000256" key="7">
    <source>
        <dbReference type="ARBA" id="ARBA00022741"/>
    </source>
</evidence>
<dbReference type="AlphaFoldDB" id="A0A368W7Z9"/>
<dbReference type="InterPro" id="IPR004358">
    <property type="entry name" value="Sig_transdc_His_kin-like_C"/>
</dbReference>
<evidence type="ECO:0000259" key="14">
    <source>
        <dbReference type="PROSITE" id="PS50885"/>
    </source>
</evidence>
<dbReference type="Pfam" id="PF00672">
    <property type="entry name" value="HAMP"/>
    <property type="match status" value="1"/>
</dbReference>
<organism evidence="15 16">
    <name type="scientific">Paenibacillus prosopidis</name>
    <dbReference type="NCBI Taxonomy" id="630520"/>
    <lineage>
        <taxon>Bacteria</taxon>
        <taxon>Bacillati</taxon>
        <taxon>Bacillota</taxon>
        <taxon>Bacilli</taxon>
        <taxon>Bacillales</taxon>
        <taxon>Paenibacillaceae</taxon>
        <taxon>Paenibacillus</taxon>
    </lineage>
</organism>
<dbReference type="Gene3D" id="6.10.340.10">
    <property type="match status" value="1"/>
</dbReference>
<dbReference type="GO" id="GO:0016036">
    <property type="term" value="P:cellular response to phosphate starvation"/>
    <property type="evidence" value="ECO:0007669"/>
    <property type="project" value="TreeGrafter"/>
</dbReference>
<comment type="catalytic activity">
    <reaction evidence="1">
        <text>ATP + protein L-histidine = ADP + protein N-phospho-L-histidine.</text>
        <dbReference type="EC" id="2.7.13.3"/>
    </reaction>
</comment>
<dbReference type="FunFam" id="1.10.287.130:FF:000001">
    <property type="entry name" value="Two-component sensor histidine kinase"/>
    <property type="match status" value="1"/>
</dbReference>
<reference evidence="15 16" key="1">
    <citation type="submission" date="2018-07" db="EMBL/GenBank/DDBJ databases">
        <title>Genomic Encyclopedia of Type Strains, Phase III (KMG-III): the genomes of soil and plant-associated and newly described type strains.</title>
        <authorList>
            <person name="Whitman W."/>
        </authorList>
    </citation>
    <scope>NUCLEOTIDE SEQUENCE [LARGE SCALE GENOMIC DNA]</scope>
    <source>
        <strain evidence="15 16">CECT 7506</strain>
    </source>
</reference>
<feature type="domain" description="Histidine kinase" evidence="13">
    <location>
        <begin position="126"/>
        <end position="350"/>
    </location>
</feature>
<dbReference type="SUPFAM" id="SSF158472">
    <property type="entry name" value="HAMP domain-like"/>
    <property type="match status" value="1"/>
</dbReference>
<dbReference type="SMART" id="SM00387">
    <property type="entry name" value="HATPase_c"/>
    <property type="match status" value="1"/>
</dbReference>
<dbReference type="SMART" id="SM00304">
    <property type="entry name" value="HAMP"/>
    <property type="match status" value="1"/>
</dbReference>
<keyword evidence="5" id="KW-0597">Phosphoprotein</keyword>
<dbReference type="OrthoDB" id="335833at2"/>
<dbReference type="GO" id="GO:0000155">
    <property type="term" value="F:phosphorelay sensor kinase activity"/>
    <property type="evidence" value="ECO:0007669"/>
    <property type="project" value="InterPro"/>
</dbReference>
<dbReference type="GO" id="GO:0005524">
    <property type="term" value="F:ATP binding"/>
    <property type="evidence" value="ECO:0007669"/>
    <property type="project" value="UniProtKB-KW"/>
</dbReference>
<dbReference type="Gene3D" id="3.30.565.10">
    <property type="entry name" value="Histidine kinase-like ATPase, C-terminal domain"/>
    <property type="match status" value="1"/>
</dbReference>
<dbReference type="InterPro" id="IPR003594">
    <property type="entry name" value="HATPase_dom"/>
</dbReference>
<evidence type="ECO:0000256" key="3">
    <source>
        <dbReference type="ARBA" id="ARBA00012438"/>
    </source>
</evidence>
<dbReference type="GO" id="GO:0004721">
    <property type="term" value="F:phosphoprotein phosphatase activity"/>
    <property type="evidence" value="ECO:0007669"/>
    <property type="project" value="TreeGrafter"/>
</dbReference>
<keyword evidence="12" id="KW-1133">Transmembrane helix</keyword>
<protein>
    <recommendedName>
        <fullName evidence="3">histidine kinase</fullName>
        <ecNumber evidence="3">2.7.13.3</ecNumber>
    </recommendedName>
</protein>
<feature type="transmembrane region" description="Helical" evidence="12">
    <location>
        <begin position="7"/>
        <end position="30"/>
    </location>
</feature>
<evidence type="ECO:0000256" key="11">
    <source>
        <dbReference type="ARBA" id="ARBA00023136"/>
    </source>
</evidence>
<dbReference type="SMART" id="SM00388">
    <property type="entry name" value="HisKA"/>
    <property type="match status" value="1"/>
</dbReference>
<dbReference type="FunFam" id="3.30.565.10:FF:000006">
    <property type="entry name" value="Sensor histidine kinase WalK"/>
    <property type="match status" value="1"/>
</dbReference>
<evidence type="ECO:0000256" key="10">
    <source>
        <dbReference type="ARBA" id="ARBA00023012"/>
    </source>
</evidence>
<dbReference type="CDD" id="cd00082">
    <property type="entry name" value="HisKA"/>
    <property type="match status" value="1"/>
</dbReference>
<dbReference type="CDD" id="cd06225">
    <property type="entry name" value="HAMP"/>
    <property type="match status" value="1"/>
</dbReference>
<keyword evidence="9" id="KW-0067">ATP-binding</keyword>
<evidence type="ECO:0000256" key="1">
    <source>
        <dbReference type="ARBA" id="ARBA00000085"/>
    </source>
</evidence>
<dbReference type="CDD" id="cd00075">
    <property type="entry name" value="HATPase"/>
    <property type="match status" value="1"/>
</dbReference>
<evidence type="ECO:0000256" key="8">
    <source>
        <dbReference type="ARBA" id="ARBA00022777"/>
    </source>
</evidence>
<evidence type="ECO:0000256" key="9">
    <source>
        <dbReference type="ARBA" id="ARBA00022840"/>
    </source>
</evidence>
<comment type="subcellular location">
    <subcellularLocation>
        <location evidence="2">Cell membrane</location>
        <topology evidence="2">Multi-pass membrane protein</topology>
    </subcellularLocation>
</comment>
<dbReference type="InterPro" id="IPR036890">
    <property type="entry name" value="HATPase_C_sf"/>
</dbReference>
<keyword evidence="11 12" id="KW-0472">Membrane</keyword>
<evidence type="ECO:0000313" key="16">
    <source>
        <dbReference type="Proteomes" id="UP000252415"/>
    </source>
</evidence>
<dbReference type="RefSeq" id="WP_114377964.1">
    <property type="nucleotide sequence ID" value="NZ_QPJD01000001.1"/>
</dbReference>
<keyword evidence="8 15" id="KW-0418">Kinase</keyword>
<dbReference type="SUPFAM" id="SSF47384">
    <property type="entry name" value="Homodimeric domain of signal transducing histidine kinase"/>
    <property type="match status" value="1"/>
</dbReference>
<dbReference type="EMBL" id="QPJD01000001">
    <property type="protein sequence ID" value="RCW51689.1"/>
    <property type="molecule type" value="Genomic_DNA"/>
</dbReference>
<dbReference type="PROSITE" id="PS50109">
    <property type="entry name" value="HIS_KIN"/>
    <property type="match status" value="1"/>
</dbReference>
<dbReference type="SUPFAM" id="SSF55874">
    <property type="entry name" value="ATPase domain of HSP90 chaperone/DNA topoisomerase II/histidine kinase"/>
    <property type="match status" value="1"/>
</dbReference>